<proteinExistence type="predicted"/>
<gene>
    <name evidence="3" type="ORF">DDZ15_14125</name>
</gene>
<feature type="domain" description="Peptidase M14" evidence="2">
    <location>
        <begin position="43"/>
        <end position="254"/>
    </location>
</feature>
<evidence type="ECO:0000313" key="4">
    <source>
        <dbReference type="Proteomes" id="UP000245533"/>
    </source>
</evidence>
<dbReference type="InterPro" id="IPR029062">
    <property type="entry name" value="Class_I_gatase-like"/>
</dbReference>
<protein>
    <recommendedName>
        <fullName evidence="2">Peptidase M14 domain-containing protein</fullName>
    </recommendedName>
</protein>
<keyword evidence="1" id="KW-0732">Signal</keyword>
<dbReference type="RefSeq" id="WP_109647745.1">
    <property type="nucleotide sequence ID" value="NZ_QGGB01000009.1"/>
</dbReference>
<name>A0A316TPH9_9BACT</name>
<dbReference type="Proteomes" id="UP000245533">
    <property type="component" value="Unassembled WGS sequence"/>
</dbReference>
<comment type="caution">
    <text evidence="3">The sequence shown here is derived from an EMBL/GenBank/DDBJ whole genome shotgun (WGS) entry which is preliminary data.</text>
</comment>
<keyword evidence="4" id="KW-1185">Reference proteome</keyword>
<dbReference type="EMBL" id="QGGB01000009">
    <property type="protein sequence ID" value="PWN05718.1"/>
    <property type="molecule type" value="Genomic_DNA"/>
</dbReference>
<dbReference type="SUPFAM" id="SSF52317">
    <property type="entry name" value="Class I glutamine amidotransferase-like"/>
    <property type="match status" value="1"/>
</dbReference>
<dbReference type="InterPro" id="IPR000834">
    <property type="entry name" value="Peptidase_M14"/>
</dbReference>
<dbReference type="Gene3D" id="3.40.50.880">
    <property type="match status" value="1"/>
</dbReference>
<dbReference type="Gene3D" id="3.40.630.10">
    <property type="entry name" value="Zn peptidases"/>
    <property type="match status" value="1"/>
</dbReference>
<evidence type="ECO:0000259" key="2">
    <source>
        <dbReference type="Pfam" id="PF00246"/>
    </source>
</evidence>
<dbReference type="AlphaFoldDB" id="A0A316TPH9"/>
<dbReference type="GO" id="GO:0008270">
    <property type="term" value="F:zinc ion binding"/>
    <property type="evidence" value="ECO:0007669"/>
    <property type="project" value="InterPro"/>
</dbReference>
<dbReference type="Pfam" id="PF00246">
    <property type="entry name" value="Peptidase_M14"/>
    <property type="match status" value="1"/>
</dbReference>
<dbReference type="SUPFAM" id="SSF53187">
    <property type="entry name" value="Zn-dependent exopeptidases"/>
    <property type="match status" value="1"/>
</dbReference>
<organism evidence="3 4">
    <name type="scientific">Rhodohalobacter mucosus</name>
    <dbReference type="NCBI Taxonomy" id="2079485"/>
    <lineage>
        <taxon>Bacteria</taxon>
        <taxon>Pseudomonadati</taxon>
        <taxon>Balneolota</taxon>
        <taxon>Balneolia</taxon>
        <taxon>Balneolales</taxon>
        <taxon>Balneolaceae</taxon>
        <taxon>Rhodohalobacter</taxon>
    </lineage>
</organism>
<evidence type="ECO:0000256" key="1">
    <source>
        <dbReference type="SAM" id="SignalP"/>
    </source>
</evidence>
<reference evidence="3 4" key="1">
    <citation type="submission" date="2018-05" db="EMBL/GenBank/DDBJ databases">
        <title>Rhodohalobacter halophilus gen. nov., sp. nov., a moderately halophilic member of the family Balneolaceae.</title>
        <authorList>
            <person name="Liu Z.-W."/>
        </authorList>
    </citation>
    <scope>NUCLEOTIDE SEQUENCE [LARGE SCALE GENOMIC DNA]</scope>
    <source>
        <strain evidence="3 4">8A47</strain>
    </source>
</reference>
<feature type="signal peptide" evidence="1">
    <location>
        <begin position="1"/>
        <end position="20"/>
    </location>
</feature>
<feature type="chain" id="PRO_5016248440" description="Peptidase M14 domain-containing protein" evidence="1">
    <location>
        <begin position="21"/>
        <end position="860"/>
    </location>
</feature>
<sequence length="860" mass="97425">MKLNHFLLLILLILPFQLHAQVQSFEEVVGHASGERITLSHQILDYLDYLEEASDRVTLLEIGTTFDHRLQVAAIITHPDNHDRLDEIRTNAQRLADPRLTSQSEADQIIASQPAVLYLGGSIHGFELSGTEGVLRMIEHYTTANDSQTMEELRNTVIIADPVINSDGRDTFAQFNHQHEGRITNPDPAHWSNDFTGWEGLKFRTGHYYFDLNRDWFAHTHPETRNRAAILQMWKPQAGVDAHEMGSEREFYVDPPADPVAPFFPEYTTRWFREYGKAHAAAFDRENVEYTTGEIFNFFYPAYFTSYMTYQGAVGMLYEQGSSRGFAWELSDGTVRTLEQAAFQQFTALRAMIGLSSERRTDILADYYRSHVEALDMGSTGIVRYIIKQEGDPALVAYVINLLQRSGIEVDRLESEVTLRNVLDREGNDAGSQTFEAGTYVIEASQPRMAFIRSLLEPHVPIPEDFLEEARERVNRGENPRFYDITSWSLPLLYNLQGFSTSDSRSLSVERVTQPVENPGGMTDQMAEYAYLISGNQSKLLSAIIPLREREIRLHIIYKPTRIGGTEYPSGTLVVRTDGRSEEVHSAVRELAERFDLDVDAVDSGLADPGFPPLGTIEGNRVQKPEIAILGNYPMQGYSFGWVWHTLDRVYEIPHTIINTRSIESTPMERFDVLIMPEAGSSGELETYLGETGMERIKQWVRDGGTLVTLGSATEFTRSRLELGELESWYDAEENQDVQRISVPGAFVKAELDRNQWLVSGYETDMPLLINSSRLYKMPEGPPSPARRAPVQIASGDDIRISGHMWQENLERLPGAVFAYEQRIGSGRVIMFAEDLNFRGYWRGTNRLFLNAVILGPSAP</sequence>
<evidence type="ECO:0000313" key="3">
    <source>
        <dbReference type="EMBL" id="PWN05718.1"/>
    </source>
</evidence>
<dbReference type="OrthoDB" id="1119199at2"/>
<dbReference type="GO" id="GO:0004181">
    <property type="term" value="F:metallocarboxypeptidase activity"/>
    <property type="evidence" value="ECO:0007669"/>
    <property type="project" value="InterPro"/>
</dbReference>
<dbReference type="GO" id="GO:0006508">
    <property type="term" value="P:proteolysis"/>
    <property type="evidence" value="ECO:0007669"/>
    <property type="project" value="InterPro"/>
</dbReference>
<accession>A0A316TPH9</accession>